<dbReference type="Gene3D" id="3.50.50.60">
    <property type="entry name" value="FAD/NAD(P)-binding domain"/>
    <property type="match status" value="1"/>
</dbReference>
<dbReference type="AlphaFoldDB" id="A0A3B3BUQ1"/>
<keyword evidence="12" id="KW-0249">Electron transport</keyword>
<evidence type="ECO:0000256" key="3">
    <source>
        <dbReference type="ARBA" id="ARBA00004731"/>
    </source>
</evidence>
<evidence type="ECO:0000256" key="13">
    <source>
        <dbReference type="ARBA" id="ARBA00023002"/>
    </source>
</evidence>
<protein>
    <recommendedName>
        <fullName evidence="6">NADPH:adrenodoxin oxidoreductase, mitochondrial</fullName>
        <ecNumber evidence="5">1.18.1.6</ecNumber>
    </recommendedName>
    <alternativeName>
        <fullName evidence="15">Ferredoxin--NADP(+) reductase</fullName>
    </alternativeName>
</protein>
<name>A0A3B3BUQ1_ORYME</name>
<feature type="region of interest" description="Disordered" evidence="17">
    <location>
        <begin position="356"/>
        <end position="405"/>
    </location>
</feature>
<accession>A0A3B3BUQ1</accession>
<evidence type="ECO:0000256" key="5">
    <source>
        <dbReference type="ARBA" id="ARBA00013219"/>
    </source>
</evidence>
<evidence type="ECO:0000313" key="20">
    <source>
        <dbReference type="Proteomes" id="UP000261560"/>
    </source>
</evidence>
<dbReference type="GeneTree" id="ENSGT00390000013574"/>
<evidence type="ECO:0000256" key="6">
    <source>
        <dbReference type="ARBA" id="ARBA00016287"/>
    </source>
</evidence>
<keyword evidence="14" id="KW-0496">Mitochondrion</keyword>
<keyword evidence="7" id="KW-0813">Transport</keyword>
<dbReference type="FunFam" id="3.50.50.60:FF:000036">
    <property type="entry name" value="NADPH:adrenodoxin oxidoreductase, mitochondrial"/>
    <property type="match status" value="1"/>
</dbReference>
<evidence type="ECO:0000256" key="17">
    <source>
        <dbReference type="SAM" id="MobiDB-lite"/>
    </source>
</evidence>
<feature type="compositionally biased region" description="Basic and acidic residues" evidence="17">
    <location>
        <begin position="463"/>
        <end position="475"/>
    </location>
</feature>
<evidence type="ECO:0000256" key="2">
    <source>
        <dbReference type="ARBA" id="ARBA00004173"/>
    </source>
</evidence>
<dbReference type="SUPFAM" id="SSF51971">
    <property type="entry name" value="Nucleotide-binding domain"/>
    <property type="match status" value="1"/>
</dbReference>
<reference evidence="19" key="1">
    <citation type="submission" date="2025-08" db="UniProtKB">
        <authorList>
            <consortium name="Ensembl"/>
        </authorList>
    </citation>
    <scope>IDENTIFICATION</scope>
</reference>
<feature type="region of interest" description="Disordered" evidence="17">
    <location>
        <begin position="463"/>
        <end position="537"/>
    </location>
</feature>
<dbReference type="Ensembl" id="ENSOMET00000001882.1">
    <property type="protein sequence ID" value="ENSOMEP00000008773.1"/>
    <property type="gene ID" value="ENSOMEG00000010015.1"/>
</dbReference>
<dbReference type="GO" id="GO:0005739">
    <property type="term" value="C:mitochondrion"/>
    <property type="evidence" value="ECO:0007669"/>
    <property type="project" value="UniProtKB-SubCell"/>
</dbReference>
<keyword evidence="11" id="KW-0809">Transit peptide</keyword>
<organism evidence="19 20">
    <name type="scientific">Oryzias melastigma</name>
    <name type="common">Marine medaka</name>
    <dbReference type="NCBI Taxonomy" id="30732"/>
    <lineage>
        <taxon>Eukaryota</taxon>
        <taxon>Metazoa</taxon>
        <taxon>Chordata</taxon>
        <taxon>Craniata</taxon>
        <taxon>Vertebrata</taxon>
        <taxon>Euteleostomi</taxon>
        <taxon>Actinopterygii</taxon>
        <taxon>Neopterygii</taxon>
        <taxon>Teleostei</taxon>
        <taxon>Neoteleostei</taxon>
        <taxon>Acanthomorphata</taxon>
        <taxon>Ovalentaria</taxon>
        <taxon>Atherinomorphae</taxon>
        <taxon>Beloniformes</taxon>
        <taxon>Adrianichthyidae</taxon>
        <taxon>Oryziinae</taxon>
        <taxon>Oryzias</taxon>
    </lineage>
</organism>
<keyword evidence="20" id="KW-1185">Reference proteome</keyword>
<evidence type="ECO:0000256" key="4">
    <source>
        <dbReference type="ARBA" id="ARBA00008312"/>
    </source>
</evidence>
<evidence type="ECO:0000256" key="15">
    <source>
        <dbReference type="ARBA" id="ARBA00030202"/>
    </source>
</evidence>
<dbReference type="GO" id="GO:0016491">
    <property type="term" value="F:oxidoreductase activity"/>
    <property type="evidence" value="ECO:0007669"/>
    <property type="project" value="UniProtKB-KW"/>
</dbReference>
<dbReference type="InterPro" id="IPR055275">
    <property type="entry name" value="Ferredox_Rdtase"/>
</dbReference>
<keyword evidence="9" id="KW-0274">FAD</keyword>
<dbReference type="PRINTS" id="PR00419">
    <property type="entry name" value="ADXRDTASE"/>
</dbReference>
<evidence type="ECO:0000256" key="11">
    <source>
        <dbReference type="ARBA" id="ARBA00022946"/>
    </source>
</evidence>
<dbReference type="PANTHER" id="PTHR48467:SF1">
    <property type="entry name" value="GLUTAMATE SYNTHASE 1 [NADH], CHLOROPLASTIC-LIKE"/>
    <property type="match status" value="1"/>
</dbReference>
<comment type="pathway">
    <text evidence="3">Steroid metabolism; cholesterol metabolism.</text>
</comment>
<evidence type="ECO:0000256" key="8">
    <source>
        <dbReference type="ARBA" id="ARBA00022630"/>
    </source>
</evidence>
<reference evidence="19" key="2">
    <citation type="submission" date="2025-09" db="UniProtKB">
        <authorList>
            <consortium name="Ensembl"/>
        </authorList>
    </citation>
    <scope>IDENTIFICATION</scope>
</reference>
<evidence type="ECO:0000313" key="19">
    <source>
        <dbReference type="Ensembl" id="ENSOMEP00000008773.1"/>
    </source>
</evidence>
<evidence type="ECO:0000256" key="7">
    <source>
        <dbReference type="ARBA" id="ARBA00022448"/>
    </source>
</evidence>
<evidence type="ECO:0000256" key="12">
    <source>
        <dbReference type="ARBA" id="ARBA00022982"/>
    </source>
</evidence>
<proteinExistence type="inferred from homology"/>
<comment type="cofactor">
    <cofactor evidence="1">
        <name>FAD</name>
        <dbReference type="ChEBI" id="CHEBI:57692"/>
    </cofactor>
</comment>
<keyword evidence="8" id="KW-0285">Flavoprotein</keyword>
<evidence type="ECO:0000256" key="1">
    <source>
        <dbReference type="ARBA" id="ARBA00001974"/>
    </source>
</evidence>
<comment type="subcellular location">
    <subcellularLocation>
        <location evidence="2">Mitochondrion</location>
    </subcellularLocation>
</comment>
<keyword evidence="10" id="KW-0521">NADP</keyword>
<dbReference type="EC" id="1.18.1.6" evidence="5"/>
<sequence>MSACKRLLSDMRPWSFGRSRWTSRARDGMVVRGKAFSSSTCPKVCVVGGGPAGFYTAQHLIKARQDVQVDVYERLPVPFGLVRFGVAPDHPEVKNVINTFTQTAKHSRCSFYGNVNVGKDVSVGELLQAYHAVILSYGAEGNRSMGVPGEHLAGVYSAKDFVGWYNGLPSCRELNPDLSCDTAMVLGQGNVALDVARILLSPLDFLKKTDITQPALEALAASRVRRVWIVGRRGPMQVACTIKELREMATLPGTRPEMTPADFEGVRDALKDLPRPRKRLTELMMKTALEPPGEKERERWSGASRVWGFRFFRSPVEVLADSGGKKVAAVRLAVNKLEVSSDDVWRLKLHHKNQIPAGFRRGGSGGLHRRDGGRSLWSGHQQHRLQEPSHRRRRAVRPPQSHRAELHGPRAAGFRSVLQWLGENGPHRRDRHHDEQQLRHGALAHGGLGLGEAGRVCREAGLAEDRRPAGGERSEPSGVLRLGEDRPPGSEQGGSLWKTAGEAAERGGNAGCGAVLKPPERLGGNQRSCMTGGRGFS</sequence>
<evidence type="ECO:0000256" key="10">
    <source>
        <dbReference type="ARBA" id="ARBA00022857"/>
    </source>
</evidence>
<dbReference type="PANTHER" id="PTHR48467">
    <property type="entry name" value="GLUTAMATE SYNTHASE 1 [NADH], CHLOROPLASTIC-LIKE"/>
    <property type="match status" value="1"/>
</dbReference>
<evidence type="ECO:0000256" key="16">
    <source>
        <dbReference type="ARBA" id="ARBA00048933"/>
    </source>
</evidence>
<evidence type="ECO:0000256" key="9">
    <source>
        <dbReference type="ARBA" id="ARBA00022827"/>
    </source>
</evidence>
<feature type="domain" description="FAD/NAD(P)-binding" evidence="18">
    <location>
        <begin position="43"/>
        <end position="199"/>
    </location>
</feature>
<evidence type="ECO:0000256" key="14">
    <source>
        <dbReference type="ARBA" id="ARBA00023128"/>
    </source>
</evidence>
<keyword evidence="13" id="KW-0560">Oxidoreductase</keyword>
<comment type="catalytic activity">
    <reaction evidence="16">
        <text>2 reduced [adrenodoxin] + NADP(+) + H(+) = 2 oxidized [adrenodoxin] + NADPH</text>
        <dbReference type="Rhea" id="RHEA:42312"/>
        <dbReference type="Rhea" id="RHEA-COMP:9998"/>
        <dbReference type="Rhea" id="RHEA-COMP:9999"/>
        <dbReference type="ChEBI" id="CHEBI:15378"/>
        <dbReference type="ChEBI" id="CHEBI:33737"/>
        <dbReference type="ChEBI" id="CHEBI:33738"/>
        <dbReference type="ChEBI" id="CHEBI:57783"/>
        <dbReference type="ChEBI" id="CHEBI:58349"/>
        <dbReference type="EC" id="1.18.1.6"/>
    </reaction>
</comment>
<dbReference type="STRING" id="30732.ENSOMEP00000008773"/>
<dbReference type="InterPro" id="IPR023753">
    <property type="entry name" value="FAD/NAD-binding_dom"/>
</dbReference>
<dbReference type="InterPro" id="IPR036188">
    <property type="entry name" value="FAD/NAD-bd_sf"/>
</dbReference>
<comment type="similarity">
    <text evidence="4">Belongs to the ferredoxin--NADP reductase type 1 family.</text>
</comment>
<dbReference type="PaxDb" id="30732-ENSOMEP00000008773"/>
<dbReference type="Pfam" id="PF07992">
    <property type="entry name" value="Pyr_redox_2"/>
    <property type="match status" value="1"/>
</dbReference>
<evidence type="ECO:0000259" key="18">
    <source>
        <dbReference type="Pfam" id="PF07992"/>
    </source>
</evidence>
<dbReference type="Proteomes" id="UP000261560">
    <property type="component" value="Unplaced"/>
</dbReference>